<gene>
    <name evidence="2" type="ORF">Rsub_01699</name>
</gene>
<evidence type="ECO:0000313" key="3">
    <source>
        <dbReference type="Proteomes" id="UP000247498"/>
    </source>
</evidence>
<dbReference type="SUPFAM" id="SSF52540">
    <property type="entry name" value="P-loop containing nucleoside triphosphate hydrolases"/>
    <property type="match status" value="1"/>
</dbReference>
<proteinExistence type="predicted"/>
<dbReference type="PANTHER" id="PTHR10285">
    <property type="entry name" value="URIDINE KINASE"/>
    <property type="match status" value="1"/>
</dbReference>
<feature type="region of interest" description="Disordered" evidence="1">
    <location>
        <begin position="1"/>
        <end position="27"/>
    </location>
</feature>
<dbReference type="STRING" id="307507.A0A2V0NMP5"/>
<dbReference type="InParanoid" id="A0A2V0NMP5"/>
<comment type="caution">
    <text evidence="2">The sequence shown here is derived from an EMBL/GenBank/DDBJ whole genome shotgun (WGS) entry which is preliminary data.</text>
</comment>
<reference evidence="2 3" key="1">
    <citation type="journal article" date="2018" name="Sci. Rep.">
        <title>Raphidocelis subcapitata (=Pseudokirchneriella subcapitata) provides an insight into genome evolution and environmental adaptations in the Sphaeropleales.</title>
        <authorList>
            <person name="Suzuki S."/>
            <person name="Yamaguchi H."/>
            <person name="Nakajima N."/>
            <person name="Kawachi M."/>
        </authorList>
    </citation>
    <scope>NUCLEOTIDE SEQUENCE [LARGE SCALE GENOMIC DNA]</scope>
    <source>
        <strain evidence="2 3">NIES-35</strain>
    </source>
</reference>
<accession>A0A2V0NMP5</accession>
<evidence type="ECO:0000256" key="1">
    <source>
        <dbReference type="SAM" id="MobiDB-lite"/>
    </source>
</evidence>
<protein>
    <recommendedName>
        <fullName evidence="4">D-glycerate 3-kinase</fullName>
    </recommendedName>
</protein>
<dbReference type="Proteomes" id="UP000247498">
    <property type="component" value="Unassembled WGS sequence"/>
</dbReference>
<organism evidence="2 3">
    <name type="scientific">Raphidocelis subcapitata</name>
    <dbReference type="NCBI Taxonomy" id="307507"/>
    <lineage>
        <taxon>Eukaryota</taxon>
        <taxon>Viridiplantae</taxon>
        <taxon>Chlorophyta</taxon>
        <taxon>core chlorophytes</taxon>
        <taxon>Chlorophyceae</taxon>
        <taxon>CS clade</taxon>
        <taxon>Sphaeropleales</taxon>
        <taxon>Selenastraceae</taxon>
        <taxon>Raphidocelis</taxon>
    </lineage>
</organism>
<dbReference type="FunCoup" id="A0A2V0NMP5">
    <property type="interactions" value="851"/>
</dbReference>
<evidence type="ECO:0000313" key="2">
    <source>
        <dbReference type="EMBL" id="GBF88798.1"/>
    </source>
</evidence>
<dbReference type="OrthoDB" id="347435at2759"/>
<keyword evidence="3" id="KW-1185">Reference proteome</keyword>
<dbReference type="AlphaFoldDB" id="A0A2V0NMP5"/>
<dbReference type="EMBL" id="BDRX01000006">
    <property type="protein sequence ID" value="GBF88798.1"/>
    <property type="molecule type" value="Genomic_DNA"/>
</dbReference>
<dbReference type="InterPro" id="IPR027417">
    <property type="entry name" value="P-loop_NTPase"/>
</dbReference>
<sequence>MRGSFTQRGGSRRGASNAPSCTALPRVGSEQRPGACGAAVQQLQEHALTLPRAGEPCGRAASLIAHAGPPGSTAVQSDLLDFICAGPLLDACGLAPDAVAADFAAWERLGRRMAQQLGFDHDGMDDTQRLRVYHYYLPVYFWVDAQMRQHKQRHAGAGSAPPLVLGISAPQGCGKSTLVEQLEQLFSWLGVRAASVSIDDFYLTRADQAALAAAEPGNRLLQLRGNAGSHDLGLGERTLGALRGLTAAGRTAAVPRYDKSAFGGLGDRADEATWPVVEGPLDVVLFEGWMLGFAPVPPAAAAAVEPALTKVNDALAAYKEAWDSAVDSWLVIRIGDPQWVFGWRLQAEQRMRAAGKAGMSDEQIADFVSRYIPAYQAYLPALYARGPTTAAAGRTLTIEVDAARAPVADQPAPVL</sequence>
<name>A0A2V0NMP5_9CHLO</name>
<dbReference type="Gene3D" id="3.40.50.300">
    <property type="entry name" value="P-loop containing nucleotide triphosphate hydrolases"/>
    <property type="match status" value="1"/>
</dbReference>
<evidence type="ECO:0008006" key="4">
    <source>
        <dbReference type="Google" id="ProtNLM"/>
    </source>
</evidence>